<dbReference type="Proteomes" id="UP000002411">
    <property type="component" value="Chromosome"/>
</dbReference>
<evidence type="ECO:0000313" key="2">
    <source>
        <dbReference type="EMBL" id="ABS30672.1"/>
    </source>
</evidence>
<reference evidence="3 4" key="1">
    <citation type="journal article" date="2008" name="Proc. Natl. Acad. Sci. U.S.A.">
        <title>The genome of Clostridium kluyveri, a strict anaerobe with unique metabolic features.</title>
        <authorList>
            <person name="Seedorf H."/>
            <person name="Fricke W.F."/>
            <person name="Veith B."/>
            <person name="Brueggemann H."/>
            <person name="Liesegang H."/>
            <person name="Strittmatter A."/>
            <person name="Miethke M."/>
            <person name="Buckel W."/>
            <person name="Hinderberger J."/>
            <person name="Li F."/>
            <person name="Hagemeier C."/>
            <person name="Thauer R.K."/>
            <person name="Gottschalk G."/>
        </authorList>
    </citation>
    <scope>NUCLEOTIDE SEQUENCE [LARGE SCALE GENOMIC DNA]</scope>
    <source>
        <strain evidence="4">ATCC 8527 / DSM 555 / NCIMB 10680</strain>
        <strain evidence="3">DSM 555</strain>
    </source>
</reference>
<gene>
    <name evidence="2" type="ordered locus">CKL_1881</name>
    <name evidence="3" type="ordered locus">CKL_1979</name>
</gene>
<dbReference type="AlphaFoldDB" id="A5MYP5"/>
<name>A5MYP5_CLOK5</name>
<accession>A5MYP5</accession>
<keyword evidence="1" id="KW-1133">Transmembrane helix</keyword>
<dbReference type="HOGENOM" id="CLU_2231897_0_0_9"/>
<evidence type="ECO:0000256" key="1">
    <source>
        <dbReference type="SAM" id="Phobius"/>
    </source>
</evidence>
<dbReference type="RefSeq" id="WP_012102278.1">
    <property type="nucleotide sequence ID" value="NC_009706.1"/>
</dbReference>
<protein>
    <submittedName>
        <fullName evidence="3">Uncharacterized protein</fullName>
    </submittedName>
</protein>
<keyword evidence="1" id="KW-0812">Transmembrane</keyword>
<dbReference type="EMBL" id="CP000673">
    <property type="protein sequence ID" value="ABS30672.1"/>
    <property type="molecule type" value="Genomic_DNA"/>
</dbReference>
<keyword evidence="4" id="KW-1185">Reference proteome</keyword>
<dbReference type="STRING" id="431943.CKL_1881"/>
<keyword evidence="1" id="KW-0472">Membrane</keyword>
<proteinExistence type="predicted"/>
<evidence type="ECO:0000313" key="3">
    <source>
        <dbReference type="EMBL" id="EDK33991.1"/>
    </source>
</evidence>
<feature type="transmembrane region" description="Helical" evidence="1">
    <location>
        <begin position="49"/>
        <end position="71"/>
    </location>
</feature>
<sequence>MTIIKTIQQQRILKKIRIKYNPNKRIQYVFVFRNKGYYFKNIKETYLGLFKLILSVVGVIITAPFLIIWGIKGCLTSLLPYSLVYTRKHLKDDPLVVSVKLKEGD</sequence>
<dbReference type="KEGG" id="ckl:CKL_1881"/>
<evidence type="ECO:0000313" key="4">
    <source>
        <dbReference type="Proteomes" id="UP000002411"/>
    </source>
</evidence>
<dbReference type="KEGG" id="ckl:CKL_1979"/>
<dbReference type="EMBL" id="CP000673">
    <property type="protein sequence ID" value="EDK33991.1"/>
    <property type="molecule type" value="Genomic_DNA"/>
</dbReference>
<organism evidence="3 4">
    <name type="scientific">Clostridium kluyveri (strain ATCC 8527 / DSM 555 / NBRC 12016 / NCIMB 10680 / K1)</name>
    <dbReference type="NCBI Taxonomy" id="431943"/>
    <lineage>
        <taxon>Bacteria</taxon>
        <taxon>Bacillati</taxon>
        <taxon>Bacillota</taxon>
        <taxon>Clostridia</taxon>
        <taxon>Eubacteriales</taxon>
        <taxon>Clostridiaceae</taxon>
        <taxon>Clostridium</taxon>
    </lineage>
</organism>